<dbReference type="AlphaFoldDB" id="A0A3G1KU58"/>
<evidence type="ECO:0000259" key="7">
    <source>
        <dbReference type="Pfam" id="PF10035"/>
    </source>
</evidence>
<evidence type="ECO:0000313" key="9">
    <source>
        <dbReference type="EMBL" id="ATW26043.1"/>
    </source>
</evidence>
<dbReference type="InterPro" id="IPR022930">
    <property type="entry name" value="UPF0316"/>
</dbReference>
<proteinExistence type="inferred from homology"/>
<feature type="transmembrane region" description="Helical" evidence="6">
    <location>
        <begin position="12"/>
        <end position="32"/>
    </location>
</feature>
<keyword evidence="3 6" id="KW-0812">Transmembrane</keyword>
<dbReference type="Proteomes" id="UP000323521">
    <property type="component" value="Chromosome"/>
</dbReference>
<keyword evidence="10" id="KW-1185">Reference proteome</keyword>
<evidence type="ECO:0000259" key="8">
    <source>
        <dbReference type="Pfam" id="PF18955"/>
    </source>
</evidence>
<dbReference type="Pfam" id="PF18955">
    <property type="entry name" value="DUF5698"/>
    <property type="match status" value="1"/>
</dbReference>
<dbReference type="KEGG" id="fwa:DCMF_15805"/>
<evidence type="ECO:0000256" key="1">
    <source>
        <dbReference type="ARBA" id="ARBA00004651"/>
    </source>
</evidence>
<gene>
    <name evidence="9" type="ORF">DCMF_15805</name>
</gene>
<evidence type="ECO:0000313" key="10">
    <source>
        <dbReference type="Proteomes" id="UP000323521"/>
    </source>
</evidence>
<dbReference type="OrthoDB" id="48231at2"/>
<feature type="transmembrane region" description="Helical" evidence="6">
    <location>
        <begin position="39"/>
        <end position="61"/>
    </location>
</feature>
<evidence type="ECO:0000256" key="4">
    <source>
        <dbReference type="ARBA" id="ARBA00022989"/>
    </source>
</evidence>
<evidence type="ECO:0000256" key="6">
    <source>
        <dbReference type="HAMAP-Rule" id="MF_01515"/>
    </source>
</evidence>
<evidence type="ECO:0000256" key="2">
    <source>
        <dbReference type="ARBA" id="ARBA00022475"/>
    </source>
</evidence>
<sequence length="182" mass="20325">MEIISSHPLFAYLFIYFARVIDVSLDVFRVLLLTRGYSIPAAAIGFVEVSVFVLALGTVFAGGHLDLFKVVAYAGGFATGNLLGIRIEQKMAIGYTVVQIFPEKENCTKLRNLLREHNYGVTCIPGEGKWGPREILVVTIKRKDLPDIIKIMDQVAPETFFNTSDIRSIHGGIFPHPRRRAM</sequence>
<dbReference type="CDD" id="cd16381">
    <property type="entry name" value="YitT_C_like_1"/>
    <property type="match status" value="1"/>
</dbReference>
<evidence type="ECO:0000256" key="5">
    <source>
        <dbReference type="ARBA" id="ARBA00023136"/>
    </source>
</evidence>
<dbReference type="InterPro" id="IPR044035">
    <property type="entry name" value="DUF5698"/>
</dbReference>
<dbReference type="InterPro" id="IPR019264">
    <property type="entry name" value="DUF2179"/>
</dbReference>
<dbReference type="HAMAP" id="MF_01515">
    <property type="entry name" value="UPF0316"/>
    <property type="match status" value="1"/>
</dbReference>
<feature type="domain" description="DUF2179" evidence="7">
    <location>
        <begin position="119"/>
        <end position="171"/>
    </location>
</feature>
<evidence type="ECO:0000256" key="3">
    <source>
        <dbReference type="ARBA" id="ARBA00022692"/>
    </source>
</evidence>
<protein>
    <recommendedName>
        <fullName evidence="6">UPF0316 protein DCMF_15805</fullName>
    </recommendedName>
</protein>
<dbReference type="EMBL" id="CP017634">
    <property type="protein sequence ID" value="ATW26043.1"/>
    <property type="molecule type" value="Genomic_DNA"/>
</dbReference>
<dbReference type="GO" id="GO:0005886">
    <property type="term" value="C:plasma membrane"/>
    <property type="evidence" value="ECO:0007669"/>
    <property type="project" value="UniProtKB-SubCell"/>
</dbReference>
<dbReference type="RefSeq" id="WP_148135315.1">
    <property type="nucleotide sequence ID" value="NZ_CP017634.1"/>
</dbReference>
<feature type="transmembrane region" description="Helical" evidence="6">
    <location>
        <begin position="67"/>
        <end position="85"/>
    </location>
</feature>
<reference evidence="9 10" key="1">
    <citation type="submission" date="2016-10" db="EMBL/GenBank/DDBJ databases">
        <title>Complete Genome Sequence of Peptococcaceae strain DCMF.</title>
        <authorList>
            <person name="Edwards R.J."/>
            <person name="Holland S.I."/>
            <person name="Deshpande N.P."/>
            <person name="Wong Y.K."/>
            <person name="Ertan H."/>
            <person name="Manefield M."/>
            <person name="Russell T.L."/>
            <person name="Lee M.J."/>
        </authorList>
    </citation>
    <scope>NUCLEOTIDE SEQUENCE [LARGE SCALE GENOMIC DNA]</scope>
    <source>
        <strain evidence="9 10">DCMF</strain>
    </source>
</reference>
<name>A0A3G1KU58_FORW1</name>
<feature type="domain" description="DUF5698" evidence="8">
    <location>
        <begin position="28"/>
        <end position="85"/>
    </location>
</feature>
<dbReference type="Pfam" id="PF10035">
    <property type="entry name" value="DUF2179"/>
    <property type="match status" value="1"/>
</dbReference>
<organism evidence="9 10">
    <name type="scientific">Formimonas warabiya</name>
    <dbReference type="NCBI Taxonomy" id="1761012"/>
    <lineage>
        <taxon>Bacteria</taxon>
        <taxon>Bacillati</taxon>
        <taxon>Bacillota</taxon>
        <taxon>Clostridia</taxon>
        <taxon>Eubacteriales</taxon>
        <taxon>Peptococcaceae</taxon>
        <taxon>Candidatus Formimonas</taxon>
    </lineage>
</organism>
<comment type="subcellular location">
    <subcellularLocation>
        <location evidence="1 6">Cell membrane</location>
        <topology evidence="1 6">Multi-pass membrane protein</topology>
    </subcellularLocation>
</comment>
<comment type="similarity">
    <text evidence="6">Belongs to the UPF0316 family.</text>
</comment>
<accession>A0A3G1KU58</accession>
<keyword evidence="2 6" id="KW-1003">Cell membrane</keyword>
<dbReference type="PANTHER" id="PTHR40060:SF1">
    <property type="entry name" value="UPF0316 PROTEIN YEBE"/>
    <property type="match status" value="1"/>
</dbReference>
<dbReference type="PANTHER" id="PTHR40060">
    <property type="entry name" value="UPF0316 PROTEIN YEBE"/>
    <property type="match status" value="1"/>
</dbReference>
<keyword evidence="5 6" id="KW-0472">Membrane</keyword>
<keyword evidence="4 6" id="KW-1133">Transmembrane helix</keyword>